<organism evidence="8 9">
    <name type="scientific">Moraxella bovis</name>
    <dbReference type="NCBI Taxonomy" id="476"/>
    <lineage>
        <taxon>Bacteria</taxon>
        <taxon>Pseudomonadati</taxon>
        <taxon>Pseudomonadota</taxon>
        <taxon>Gammaproteobacteria</taxon>
        <taxon>Moraxellales</taxon>
        <taxon>Moraxellaceae</taxon>
        <taxon>Moraxella</taxon>
    </lineage>
</organism>
<sequence>MRTLLSQEKSSIGELKDWHQADIIAGLKKVGTNMSALSKQHGLSRGCLRNALYRPYPKAERIIAGAIGVAPADIWPSRYA</sequence>
<evidence type="ECO:0000313" key="8">
    <source>
        <dbReference type="EMBL" id="UZA50562.1"/>
    </source>
</evidence>
<keyword evidence="2" id="KW-0805">Transcription regulation</keyword>
<keyword evidence="3" id="KW-0238">DNA-binding</keyword>
<gene>
    <name evidence="6" type="ORF">LP092_08145</name>
    <name evidence="7" type="ORF">LP092_15205</name>
    <name evidence="8" type="ORF">LP129_08390</name>
</gene>
<feature type="domain" description="Ner winged helix-turn-helix DNA-binding" evidence="5">
    <location>
        <begin position="17"/>
        <end position="79"/>
    </location>
</feature>
<dbReference type="InterPro" id="IPR010982">
    <property type="entry name" value="Lambda_DNA-bd_dom_sf"/>
</dbReference>
<dbReference type="EMBL" id="CP087831">
    <property type="protein sequence ID" value="UZA04824.1"/>
    <property type="molecule type" value="Genomic_DNA"/>
</dbReference>
<dbReference type="SUPFAM" id="SSF47413">
    <property type="entry name" value="lambda repressor-like DNA-binding domains"/>
    <property type="match status" value="1"/>
</dbReference>
<name>A0AAQ2QDH0_MORBO</name>
<dbReference type="EMBL" id="CP087781">
    <property type="protein sequence ID" value="UZA50562.1"/>
    <property type="molecule type" value="Genomic_DNA"/>
</dbReference>
<dbReference type="Proteomes" id="UP001163283">
    <property type="component" value="Chromosome"/>
</dbReference>
<keyword evidence="7" id="KW-0614">Plasmid</keyword>
<dbReference type="AlphaFoldDB" id="A0AAQ2QDH0"/>
<accession>A0AAQ2QDH0</accession>
<protein>
    <submittedName>
        <fullName evidence="8">Helix-turn-helix domain-containing protein</fullName>
    </submittedName>
</protein>
<dbReference type="Proteomes" id="UP001163632">
    <property type="component" value="Plasmid unnamed1"/>
</dbReference>
<dbReference type="GeneID" id="77188438"/>
<proteinExistence type="inferred from homology"/>
<dbReference type="Proteomes" id="UP001163632">
    <property type="component" value="Chromosome"/>
</dbReference>
<dbReference type="InterPro" id="IPR038722">
    <property type="entry name" value="Ner_HTH_dom"/>
</dbReference>
<evidence type="ECO:0000313" key="6">
    <source>
        <dbReference type="EMBL" id="UZA01975.1"/>
    </source>
</evidence>
<comment type="similarity">
    <text evidence="1">Belongs to the ner transcriptional regulatory family.</text>
</comment>
<dbReference type="Gene3D" id="1.10.260.40">
    <property type="entry name" value="lambda repressor-like DNA-binding domains"/>
    <property type="match status" value="1"/>
</dbReference>
<geneLocation type="plasmid" evidence="7 10">
    <name>unnamed1</name>
</geneLocation>
<keyword evidence="10" id="KW-1185">Reference proteome</keyword>
<evidence type="ECO:0000313" key="9">
    <source>
        <dbReference type="Proteomes" id="UP001163283"/>
    </source>
</evidence>
<dbReference type="Pfam" id="PF13693">
    <property type="entry name" value="HTH_35"/>
    <property type="match status" value="1"/>
</dbReference>
<evidence type="ECO:0000256" key="4">
    <source>
        <dbReference type="ARBA" id="ARBA00023163"/>
    </source>
</evidence>
<keyword evidence="4" id="KW-0804">Transcription</keyword>
<reference evidence="8 9" key="1">
    <citation type="journal article" date="2022" name="BMC Microbiol.">
        <title>Whole genome sequencing of Moraxella bovis strains from North America reveals two genotypes with different genetic determinants.</title>
        <authorList>
            <person name="Wynn E.L."/>
            <person name="Hille M.M."/>
            <person name="Loy J.D."/>
            <person name="Schuller G."/>
            <person name="Kuhn K.L."/>
            <person name="Dickey A.M."/>
            <person name="Bono J.L."/>
            <person name="Clawson M.L."/>
        </authorList>
    </citation>
    <scope>NUCLEOTIDE SEQUENCE [LARGE SCALE GENOMIC DNA]</scope>
    <source>
        <strain evidence="6">SAM102599</strain>
        <strain evidence="8 9">SAM57978</strain>
        <plasmid evidence="7 10">unnamed1</plasmid>
    </source>
</reference>
<dbReference type="EMBL" id="CP087830">
    <property type="protein sequence ID" value="UZA01975.1"/>
    <property type="molecule type" value="Genomic_DNA"/>
</dbReference>
<evidence type="ECO:0000259" key="5">
    <source>
        <dbReference type="Pfam" id="PF13693"/>
    </source>
</evidence>
<evidence type="ECO:0000256" key="3">
    <source>
        <dbReference type="ARBA" id="ARBA00023125"/>
    </source>
</evidence>
<evidence type="ECO:0000313" key="10">
    <source>
        <dbReference type="Proteomes" id="UP001163632"/>
    </source>
</evidence>
<evidence type="ECO:0000256" key="2">
    <source>
        <dbReference type="ARBA" id="ARBA00023015"/>
    </source>
</evidence>
<dbReference type="RefSeq" id="WP_264675870.1">
    <property type="nucleotide sequence ID" value="NZ_CP087765.1"/>
</dbReference>
<dbReference type="GO" id="GO:0003677">
    <property type="term" value="F:DNA binding"/>
    <property type="evidence" value="ECO:0007669"/>
    <property type="project" value="UniProtKB-KW"/>
</dbReference>
<evidence type="ECO:0000313" key="7">
    <source>
        <dbReference type="EMBL" id="UZA04824.1"/>
    </source>
</evidence>
<evidence type="ECO:0000256" key="1">
    <source>
        <dbReference type="ARBA" id="ARBA00006157"/>
    </source>
</evidence>